<keyword evidence="7 17" id="KW-0378">Hydrolase</keyword>
<evidence type="ECO:0000256" key="3">
    <source>
        <dbReference type="ARBA" id="ARBA00012374"/>
    </source>
</evidence>
<accession>A0ABQ4KN13</accession>
<keyword evidence="8 17" id="KW-0133">Cell shape</keyword>
<keyword evidence="11 17" id="KW-0472">Membrane</keyword>
<evidence type="ECO:0000256" key="9">
    <source>
        <dbReference type="ARBA" id="ARBA00022984"/>
    </source>
</evidence>
<feature type="transmembrane region" description="Helical" evidence="17">
    <location>
        <begin position="53"/>
        <end position="73"/>
    </location>
</feature>
<comment type="subcellular location">
    <subcellularLocation>
        <location evidence="1 17">Cell membrane</location>
        <topology evidence="1 17">Multi-pass membrane protein</topology>
    </subcellularLocation>
</comment>
<comment type="catalytic activity">
    <reaction evidence="16 17">
        <text>di-trans,octa-cis-undecaprenyl diphosphate + H2O = di-trans,octa-cis-undecaprenyl phosphate + phosphate + H(+)</text>
        <dbReference type="Rhea" id="RHEA:28094"/>
        <dbReference type="ChEBI" id="CHEBI:15377"/>
        <dbReference type="ChEBI" id="CHEBI:15378"/>
        <dbReference type="ChEBI" id="CHEBI:43474"/>
        <dbReference type="ChEBI" id="CHEBI:58405"/>
        <dbReference type="ChEBI" id="CHEBI:60392"/>
        <dbReference type="EC" id="3.6.1.27"/>
    </reaction>
</comment>
<protein>
    <recommendedName>
        <fullName evidence="4 17">Undecaprenyl-diphosphatase</fullName>
        <ecNumber evidence="3 17">3.6.1.27</ecNumber>
    </recommendedName>
    <alternativeName>
        <fullName evidence="15 17">Bacitracin resistance protein</fullName>
    </alternativeName>
    <alternativeName>
        <fullName evidence="14 17">Undecaprenyl pyrophosphate phosphatase</fullName>
    </alternativeName>
</protein>
<dbReference type="Proteomes" id="UP000679950">
    <property type="component" value="Unassembled WGS sequence"/>
</dbReference>
<evidence type="ECO:0000313" key="18">
    <source>
        <dbReference type="EMBL" id="GIN59329.1"/>
    </source>
</evidence>
<reference evidence="18 19" key="1">
    <citation type="submission" date="2021-03" db="EMBL/GenBank/DDBJ databases">
        <title>Antimicrobial resistance genes in bacteria isolated from Japanese honey, and their potential for conferring macrolide and lincosamide resistance in the American foulbrood pathogen Paenibacillus larvae.</title>
        <authorList>
            <person name="Okamoto M."/>
            <person name="Kumagai M."/>
            <person name="Kanamori H."/>
            <person name="Takamatsu D."/>
        </authorList>
    </citation>
    <scope>NUCLEOTIDE SEQUENCE [LARGE SCALE GENOMIC DNA]</scope>
    <source>
        <strain evidence="18 19">J8TS2</strain>
    </source>
</reference>
<feature type="transmembrane region" description="Helical" evidence="17">
    <location>
        <begin position="264"/>
        <end position="281"/>
    </location>
</feature>
<keyword evidence="13 17" id="KW-0961">Cell wall biogenesis/degradation</keyword>
<evidence type="ECO:0000256" key="4">
    <source>
        <dbReference type="ARBA" id="ARBA00021581"/>
    </source>
</evidence>
<evidence type="ECO:0000256" key="15">
    <source>
        <dbReference type="ARBA" id="ARBA00032932"/>
    </source>
</evidence>
<gene>
    <name evidence="17 18" type="primary">uppP</name>
    <name evidence="18" type="ORF">J8TS2_36480</name>
</gene>
<feature type="transmembrane region" description="Helical" evidence="17">
    <location>
        <begin position="198"/>
        <end position="218"/>
    </location>
</feature>
<evidence type="ECO:0000256" key="10">
    <source>
        <dbReference type="ARBA" id="ARBA00022989"/>
    </source>
</evidence>
<dbReference type="NCBIfam" id="NF001390">
    <property type="entry name" value="PRK00281.1-4"/>
    <property type="match status" value="1"/>
</dbReference>
<evidence type="ECO:0000256" key="6">
    <source>
        <dbReference type="ARBA" id="ARBA00022692"/>
    </source>
</evidence>
<evidence type="ECO:0000256" key="2">
    <source>
        <dbReference type="ARBA" id="ARBA00010621"/>
    </source>
</evidence>
<keyword evidence="10 17" id="KW-1133">Transmembrane helix</keyword>
<keyword evidence="12 17" id="KW-0046">Antibiotic resistance</keyword>
<evidence type="ECO:0000256" key="17">
    <source>
        <dbReference type="HAMAP-Rule" id="MF_01006"/>
    </source>
</evidence>
<dbReference type="EC" id="3.6.1.27" evidence="3 17"/>
<evidence type="ECO:0000256" key="13">
    <source>
        <dbReference type="ARBA" id="ARBA00023316"/>
    </source>
</evidence>
<sequence length="282" mass="31191">MDMRDWIVALILGFVEGMTEFAPVSSTGHMIIVDDMLFKSAKLLGSTEVANTFKVVIQLGSIMAVVIVFWSRLWSLVGINIGRTSSPPPHSRLKLSHVIVGLIPAAVLGFAFEDIIDNYLFRTVPVLLALIAGAILMLVADWKSKKHRDFQGAALDEITYRQAFLIGLFQCISLWPGFSRSGATISGGVLMGLNHRAAADFTFIMAVPIMFGASAVSLFKKWDVMTMDVIPFFIVGFISAFVFAWVSIRFFLALISRVKLRPFAIYRIILAVILAIIYFSMA</sequence>
<evidence type="ECO:0000256" key="7">
    <source>
        <dbReference type="ARBA" id="ARBA00022801"/>
    </source>
</evidence>
<evidence type="ECO:0000256" key="5">
    <source>
        <dbReference type="ARBA" id="ARBA00022475"/>
    </source>
</evidence>
<evidence type="ECO:0000256" key="12">
    <source>
        <dbReference type="ARBA" id="ARBA00023251"/>
    </source>
</evidence>
<feature type="transmembrane region" description="Helical" evidence="17">
    <location>
        <begin position="6"/>
        <end position="32"/>
    </location>
</feature>
<dbReference type="NCBIfam" id="TIGR00753">
    <property type="entry name" value="undec_PP_bacA"/>
    <property type="match status" value="1"/>
</dbReference>
<dbReference type="PANTHER" id="PTHR30622:SF3">
    <property type="entry name" value="UNDECAPRENYL-DIPHOSPHATASE"/>
    <property type="match status" value="1"/>
</dbReference>
<proteinExistence type="inferred from homology"/>
<dbReference type="HAMAP" id="MF_01006">
    <property type="entry name" value="Undec_diphosphatase"/>
    <property type="match status" value="1"/>
</dbReference>
<evidence type="ECO:0000313" key="19">
    <source>
        <dbReference type="Proteomes" id="UP000679950"/>
    </source>
</evidence>
<feature type="transmembrane region" description="Helical" evidence="17">
    <location>
        <begin position="93"/>
        <end position="112"/>
    </location>
</feature>
<dbReference type="Pfam" id="PF02673">
    <property type="entry name" value="BacA"/>
    <property type="match status" value="1"/>
</dbReference>
<comment type="function">
    <text evidence="17">Catalyzes the dephosphorylation of undecaprenyl diphosphate (UPP). Confers resistance to bacitracin.</text>
</comment>
<evidence type="ECO:0000256" key="11">
    <source>
        <dbReference type="ARBA" id="ARBA00023136"/>
    </source>
</evidence>
<dbReference type="PANTHER" id="PTHR30622">
    <property type="entry name" value="UNDECAPRENYL-DIPHOSPHATASE"/>
    <property type="match status" value="1"/>
</dbReference>
<keyword evidence="5 17" id="KW-1003">Cell membrane</keyword>
<name>A0ABQ4KN13_9BACI</name>
<evidence type="ECO:0000256" key="14">
    <source>
        <dbReference type="ARBA" id="ARBA00032707"/>
    </source>
</evidence>
<evidence type="ECO:0000256" key="1">
    <source>
        <dbReference type="ARBA" id="ARBA00004651"/>
    </source>
</evidence>
<comment type="similarity">
    <text evidence="2 17">Belongs to the UppP family.</text>
</comment>
<keyword evidence="6 17" id="KW-0812">Transmembrane</keyword>
<organism evidence="18 19">
    <name type="scientific">Lederbergia ruris</name>
    <dbReference type="NCBI Taxonomy" id="217495"/>
    <lineage>
        <taxon>Bacteria</taxon>
        <taxon>Bacillati</taxon>
        <taxon>Bacillota</taxon>
        <taxon>Bacilli</taxon>
        <taxon>Bacillales</taxon>
        <taxon>Bacillaceae</taxon>
        <taxon>Lederbergia</taxon>
    </lineage>
</organism>
<evidence type="ECO:0000256" key="16">
    <source>
        <dbReference type="ARBA" id="ARBA00047594"/>
    </source>
</evidence>
<keyword evidence="19" id="KW-1185">Reference proteome</keyword>
<dbReference type="EMBL" id="BORB01000041">
    <property type="protein sequence ID" value="GIN59329.1"/>
    <property type="molecule type" value="Genomic_DNA"/>
</dbReference>
<feature type="transmembrane region" description="Helical" evidence="17">
    <location>
        <begin position="119"/>
        <end position="140"/>
    </location>
</feature>
<feature type="transmembrane region" description="Helical" evidence="17">
    <location>
        <begin position="230"/>
        <end position="252"/>
    </location>
</feature>
<dbReference type="InterPro" id="IPR003824">
    <property type="entry name" value="UppP"/>
</dbReference>
<comment type="miscellaneous">
    <text evidence="17">Bacitracin is thought to be involved in the inhibition of peptidoglycan synthesis by sequestering undecaprenyl diphosphate, thereby reducing the pool of lipid carrier available.</text>
</comment>
<evidence type="ECO:0000256" key="8">
    <source>
        <dbReference type="ARBA" id="ARBA00022960"/>
    </source>
</evidence>
<keyword evidence="9 17" id="KW-0573">Peptidoglycan synthesis</keyword>
<dbReference type="RefSeq" id="WP_158321223.1">
    <property type="nucleotide sequence ID" value="NZ_BORB01000041.1"/>
</dbReference>
<comment type="caution">
    <text evidence="18">The sequence shown here is derived from an EMBL/GenBank/DDBJ whole genome shotgun (WGS) entry which is preliminary data.</text>
</comment>